<evidence type="ECO:0000313" key="4">
    <source>
        <dbReference type="Proteomes" id="UP000198901"/>
    </source>
</evidence>
<dbReference type="PANTHER" id="PTHR45266:SF3">
    <property type="entry name" value="OXALOACETATE DECARBOXYLASE ALPHA CHAIN"/>
    <property type="match status" value="1"/>
</dbReference>
<keyword evidence="4" id="KW-1185">Reference proteome</keyword>
<proteinExistence type="predicted"/>
<dbReference type="OrthoDB" id="9812676at2"/>
<reference evidence="3 4" key="1">
    <citation type="submission" date="2016-10" db="EMBL/GenBank/DDBJ databases">
        <authorList>
            <person name="de Groot N.N."/>
        </authorList>
    </citation>
    <scope>NUCLEOTIDE SEQUENCE [LARGE SCALE GENOMIC DNA]</scope>
    <source>
        <strain evidence="3 4">DSM 21668</strain>
    </source>
</reference>
<dbReference type="Proteomes" id="UP000198901">
    <property type="component" value="Unassembled WGS sequence"/>
</dbReference>
<evidence type="ECO:0000256" key="1">
    <source>
        <dbReference type="ARBA" id="ARBA00023267"/>
    </source>
</evidence>
<dbReference type="InterPro" id="IPR011053">
    <property type="entry name" value="Single_hybrid_motif"/>
</dbReference>
<dbReference type="PROSITE" id="PS00188">
    <property type="entry name" value="BIOTIN"/>
    <property type="match status" value="1"/>
</dbReference>
<dbReference type="CDD" id="cd06850">
    <property type="entry name" value="biotinyl_domain"/>
    <property type="match status" value="1"/>
</dbReference>
<dbReference type="FunFam" id="2.40.50.100:FF:000003">
    <property type="entry name" value="Acetyl-CoA carboxylase biotin carboxyl carrier protein"/>
    <property type="match status" value="1"/>
</dbReference>
<keyword evidence="1" id="KW-0092">Biotin</keyword>
<name>A0A1G9T5F2_9BACT</name>
<dbReference type="STRING" id="563176.SAMN04488090_3422"/>
<organism evidence="3 4">
    <name type="scientific">Siphonobacter aquaeclarae</name>
    <dbReference type="NCBI Taxonomy" id="563176"/>
    <lineage>
        <taxon>Bacteria</taxon>
        <taxon>Pseudomonadati</taxon>
        <taxon>Bacteroidota</taxon>
        <taxon>Cytophagia</taxon>
        <taxon>Cytophagales</taxon>
        <taxon>Cytophagaceae</taxon>
        <taxon>Siphonobacter</taxon>
    </lineage>
</organism>
<evidence type="ECO:0000259" key="2">
    <source>
        <dbReference type="PROSITE" id="PS50968"/>
    </source>
</evidence>
<gene>
    <name evidence="3" type="ORF">SAMN04488090_3422</name>
</gene>
<dbReference type="PANTHER" id="PTHR45266">
    <property type="entry name" value="OXALOACETATE DECARBOXYLASE ALPHA CHAIN"/>
    <property type="match status" value="1"/>
</dbReference>
<dbReference type="AlphaFoldDB" id="A0A1G9T5F2"/>
<dbReference type="SUPFAM" id="SSF51230">
    <property type="entry name" value="Single hybrid motif"/>
    <property type="match status" value="1"/>
</dbReference>
<sequence length="165" mass="17995">MYQATVGDRLLDVDPSAQTLGGDVLDADIVPLKDGFVHLLWKNKSYTAEWLGNDPVSKSVTLRLNRQVFQVALKDRFDLLLDRLGMKAAASSQAADLKAPMPGKIVSVLVEEGRQVQKGDSLLILEAMKMENVLKAPADVTIGPVLAVPGRNVDKNQVLIQFRSS</sequence>
<accession>A0A1G9T5F2</accession>
<protein>
    <submittedName>
        <fullName evidence="3">Biotin carboxyl carrier protein</fullName>
    </submittedName>
</protein>
<dbReference type="InterPro" id="IPR001882">
    <property type="entry name" value="Biotin_BS"/>
</dbReference>
<dbReference type="RefSeq" id="WP_093204918.1">
    <property type="nucleotide sequence ID" value="NZ_FNGS01000006.1"/>
</dbReference>
<dbReference type="PROSITE" id="PS50968">
    <property type="entry name" value="BIOTINYL_LIPOYL"/>
    <property type="match status" value="1"/>
</dbReference>
<dbReference type="Pfam" id="PF00364">
    <property type="entry name" value="Biotin_lipoyl"/>
    <property type="match status" value="1"/>
</dbReference>
<feature type="domain" description="Lipoyl-binding" evidence="2">
    <location>
        <begin position="94"/>
        <end position="163"/>
    </location>
</feature>
<dbReference type="EMBL" id="FNGS01000006">
    <property type="protein sequence ID" value="SDM42949.1"/>
    <property type="molecule type" value="Genomic_DNA"/>
</dbReference>
<evidence type="ECO:0000313" key="3">
    <source>
        <dbReference type="EMBL" id="SDM42949.1"/>
    </source>
</evidence>
<dbReference type="Gene3D" id="2.40.50.100">
    <property type="match status" value="1"/>
</dbReference>
<dbReference type="InterPro" id="IPR000089">
    <property type="entry name" value="Biotin_lipoyl"/>
</dbReference>
<dbReference type="InterPro" id="IPR050709">
    <property type="entry name" value="Biotin_Carboxyl_Carrier/Decarb"/>
</dbReference>